<comment type="subcellular location">
    <subcellularLocation>
        <location evidence="2">Chromosome</location>
    </subcellularLocation>
    <subcellularLocation>
        <location evidence="1">Nucleus</location>
    </subcellularLocation>
</comment>
<protein>
    <submittedName>
        <fullName evidence="11">Uncharacterized protein</fullName>
    </submittedName>
</protein>
<dbReference type="PANTHER" id="PTHR19306:SF6">
    <property type="entry name" value="STRUCTURAL MAINTENANCE OF CHROMOSOMES PROTEIN 6"/>
    <property type="match status" value="1"/>
</dbReference>
<evidence type="ECO:0000256" key="3">
    <source>
        <dbReference type="ARBA" id="ARBA00022454"/>
    </source>
</evidence>
<keyword evidence="10" id="KW-0539">Nucleus</keyword>
<evidence type="ECO:0000256" key="2">
    <source>
        <dbReference type="ARBA" id="ARBA00004286"/>
    </source>
</evidence>
<keyword evidence="7" id="KW-0175">Coiled coil</keyword>
<evidence type="ECO:0000256" key="5">
    <source>
        <dbReference type="ARBA" id="ARBA00022763"/>
    </source>
</evidence>
<evidence type="ECO:0000256" key="10">
    <source>
        <dbReference type="ARBA" id="ARBA00023242"/>
    </source>
</evidence>
<evidence type="ECO:0000256" key="8">
    <source>
        <dbReference type="ARBA" id="ARBA00023172"/>
    </source>
</evidence>
<keyword evidence="9" id="KW-0234">DNA repair</keyword>
<accession>A0ABP1BK41</accession>
<keyword evidence="6" id="KW-0067">ATP-binding</keyword>
<evidence type="ECO:0000313" key="12">
    <source>
        <dbReference type="Proteomes" id="UP001497522"/>
    </source>
</evidence>
<keyword evidence="4" id="KW-0547">Nucleotide-binding</keyword>
<keyword evidence="3" id="KW-0158">Chromosome</keyword>
<dbReference type="PANTHER" id="PTHR19306">
    <property type="entry name" value="STRUCTURAL MAINTENANCE OF CHROMOSOMES 5,6 SMC5, SMC6"/>
    <property type="match status" value="1"/>
</dbReference>
<keyword evidence="8" id="KW-0233">DNA recombination</keyword>
<proteinExistence type="predicted"/>
<dbReference type="Proteomes" id="UP001497522">
    <property type="component" value="Chromosome 5"/>
</dbReference>
<gene>
    <name evidence="11" type="ORF">CSSPJE1EN2_LOCUS18198</name>
</gene>
<evidence type="ECO:0000256" key="4">
    <source>
        <dbReference type="ARBA" id="ARBA00022741"/>
    </source>
</evidence>
<dbReference type="EMBL" id="OZ023706">
    <property type="protein sequence ID" value="CAK9875976.1"/>
    <property type="molecule type" value="Genomic_DNA"/>
</dbReference>
<evidence type="ECO:0000256" key="7">
    <source>
        <dbReference type="ARBA" id="ARBA00023054"/>
    </source>
</evidence>
<evidence type="ECO:0000256" key="1">
    <source>
        <dbReference type="ARBA" id="ARBA00004123"/>
    </source>
</evidence>
<name>A0ABP1BK41_9BRYO</name>
<evidence type="ECO:0000256" key="9">
    <source>
        <dbReference type="ARBA" id="ARBA00023204"/>
    </source>
</evidence>
<keyword evidence="12" id="KW-1185">Reference proteome</keyword>
<organism evidence="11 12">
    <name type="scientific">Sphagnum jensenii</name>
    <dbReference type="NCBI Taxonomy" id="128206"/>
    <lineage>
        <taxon>Eukaryota</taxon>
        <taxon>Viridiplantae</taxon>
        <taxon>Streptophyta</taxon>
        <taxon>Embryophyta</taxon>
        <taxon>Bryophyta</taxon>
        <taxon>Sphagnophytina</taxon>
        <taxon>Sphagnopsida</taxon>
        <taxon>Sphagnales</taxon>
        <taxon>Sphagnaceae</taxon>
        <taxon>Sphagnum</taxon>
    </lineage>
</organism>
<keyword evidence="5" id="KW-0227">DNA damage</keyword>
<sequence>MTICENAGALVEVLKQEMALFIEELRSLDEYIRNAQEIVEMAQKVGVLKKKLAWYLVYDMQKKVQLEAQNLEKLQNCIPTCQRKIDEAEVVTKNMQEAICSKGASIAGLLETCNEQRNSQNELQQELSCVTWERAGFEKDLNNK</sequence>
<evidence type="ECO:0000256" key="6">
    <source>
        <dbReference type="ARBA" id="ARBA00022840"/>
    </source>
</evidence>
<evidence type="ECO:0000313" key="11">
    <source>
        <dbReference type="EMBL" id="CAK9875976.1"/>
    </source>
</evidence>
<reference evidence="11" key="1">
    <citation type="submission" date="2024-03" db="EMBL/GenBank/DDBJ databases">
        <authorList>
            <consortium name="ELIXIR-Norway"/>
            <consortium name="Elixir Norway"/>
        </authorList>
    </citation>
    <scope>NUCLEOTIDE SEQUENCE</scope>
</reference>